<dbReference type="GO" id="GO:0006559">
    <property type="term" value="P:L-phenylalanine catabolic process"/>
    <property type="evidence" value="ECO:0007669"/>
    <property type="project" value="TreeGrafter"/>
</dbReference>
<dbReference type="Gene3D" id="3.40.50.720">
    <property type="entry name" value="NAD(P)-binding Rossmann-like Domain"/>
    <property type="match status" value="1"/>
</dbReference>
<keyword evidence="10" id="KW-1185">Reference proteome</keyword>
<keyword evidence="3" id="KW-0521">NADP</keyword>
<dbReference type="CDD" id="cd05334">
    <property type="entry name" value="DHPR_SDR_c_like"/>
    <property type="match status" value="1"/>
</dbReference>
<evidence type="ECO:0000256" key="6">
    <source>
        <dbReference type="ARBA" id="ARBA00039153"/>
    </source>
</evidence>
<accession>A0AAN7YMX3</accession>
<evidence type="ECO:0000256" key="2">
    <source>
        <dbReference type="ARBA" id="ARBA00011738"/>
    </source>
</evidence>
<dbReference type="AlphaFoldDB" id="A0AAN7YMX3"/>
<dbReference type="Proteomes" id="UP001344447">
    <property type="component" value="Unassembled WGS sequence"/>
</dbReference>
<sequence length="231" mass="24578">MSKNLLVLGGSGALGAEVVRFFKVNGWNTISIDFRDNTNADVSLTIKDSGEEEIKSVIEKINSKNIKVDTFVCAAGGWSGGNASSDDFLKSVKGMIDMNLYSAFASAHIGAKVLTPGGLFVLTGASAALNKTPGMIAYGATKAATHHIIKDLASENGGLPTGSTSLGILPVTLDTPTNRKYMSDSNFDDWTPLSEVSEKLFEWSTKSDSRPTNGSLVKFETKSKVTTWTNL</sequence>
<dbReference type="InterPro" id="IPR020904">
    <property type="entry name" value="Sc_DH/Rdtase_CS"/>
</dbReference>
<evidence type="ECO:0000256" key="8">
    <source>
        <dbReference type="ARBA" id="ARBA00041348"/>
    </source>
</evidence>
<organism evidence="9 10">
    <name type="scientific">Dictyostelium firmibasis</name>
    <dbReference type="NCBI Taxonomy" id="79012"/>
    <lineage>
        <taxon>Eukaryota</taxon>
        <taxon>Amoebozoa</taxon>
        <taxon>Evosea</taxon>
        <taxon>Eumycetozoa</taxon>
        <taxon>Dictyostelia</taxon>
        <taxon>Dictyosteliales</taxon>
        <taxon>Dictyosteliaceae</taxon>
        <taxon>Dictyostelium</taxon>
    </lineage>
</organism>
<dbReference type="GO" id="GO:0005737">
    <property type="term" value="C:cytoplasm"/>
    <property type="evidence" value="ECO:0007669"/>
    <property type="project" value="TreeGrafter"/>
</dbReference>
<evidence type="ECO:0000313" key="9">
    <source>
        <dbReference type="EMBL" id="KAK5575146.1"/>
    </source>
</evidence>
<dbReference type="PROSITE" id="PS00061">
    <property type="entry name" value="ADH_SHORT"/>
    <property type="match status" value="1"/>
</dbReference>
<protein>
    <recommendedName>
        <fullName evidence="7">Dihydropteridine reductase</fullName>
        <ecNumber evidence="6">1.5.1.34</ecNumber>
    </recommendedName>
    <alternativeName>
        <fullName evidence="8">Quinoid dihydropteridine reductase</fullName>
    </alternativeName>
</protein>
<evidence type="ECO:0000256" key="4">
    <source>
        <dbReference type="ARBA" id="ARBA00023002"/>
    </source>
</evidence>
<dbReference type="GO" id="GO:0070404">
    <property type="term" value="F:NADH binding"/>
    <property type="evidence" value="ECO:0007669"/>
    <property type="project" value="TreeGrafter"/>
</dbReference>
<comment type="caution">
    <text evidence="9">The sequence shown here is derived from an EMBL/GenBank/DDBJ whole genome shotgun (WGS) entry which is preliminary data.</text>
</comment>
<dbReference type="GO" id="GO:0004155">
    <property type="term" value="F:6,7-dihydropteridine reductase activity"/>
    <property type="evidence" value="ECO:0007669"/>
    <property type="project" value="UniProtKB-EC"/>
</dbReference>
<name>A0AAN7YMX3_9MYCE</name>
<comment type="subunit">
    <text evidence="2">Homodimer.</text>
</comment>
<dbReference type="PANTHER" id="PTHR15104">
    <property type="entry name" value="DIHYDROPTERIDINE REDUCTASE"/>
    <property type="match status" value="1"/>
</dbReference>
<reference evidence="9 10" key="1">
    <citation type="submission" date="2023-11" db="EMBL/GenBank/DDBJ databases">
        <title>Dfirmibasis_genome.</title>
        <authorList>
            <person name="Edelbroek B."/>
            <person name="Kjellin J."/>
            <person name="Jerlstrom-Hultqvist J."/>
            <person name="Soderbom F."/>
        </authorList>
    </citation>
    <scope>NUCLEOTIDE SEQUENCE [LARGE SCALE GENOMIC DNA]</scope>
    <source>
        <strain evidence="9 10">TNS-C-14</strain>
    </source>
</reference>
<keyword evidence="4" id="KW-0560">Oxidoreductase</keyword>
<dbReference type="EC" id="1.5.1.34" evidence="6"/>
<gene>
    <name evidence="9" type="ORF">RB653_010402</name>
</gene>
<dbReference type="FunFam" id="3.40.50.720:FF:000157">
    <property type="entry name" value="Quinoid dihydropteridine reductase"/>
    <property type="match status" value="1"/>
</dbReference>
<dbReference type="InterPro" id="IPR036291">
    <property type="entry name" value="NAD(P)-bd_dom_sf"/>
</dbReference>
<evidence type="ECO:0000256" key="3">
    <source>
        <dbReference type="ARBA" id="ARBA00022857"/>
    </source>
</evidence>
<dbReference type="GO" id="GO:0006729">
    <property type="term" value="P:tetrahydrobiopterin biosynthetic process"/>
    <property type="evidence" value="ECO:0007669"/>
    <property type="project" value="UniProtKB-KW"/>
</dbReference>
<dbReference type="InterPro" id="IPR002347">
    <property type="entry name" value="SDR_fam"/>
</dbReference>
<dbReference type="SUPFAM" id="SSF51735">
    <property type="entry name" value="NAD(P)-binding Rossmann-fold domains"/>
    <property type="match status" value="1"/>
</dbReference>
<dbReference type="GO" id="GO:0070402">
    <property type="term" value="F:NADPH binding"/>
    <property type="evidence" value="ECO:0007669"/>
    <property type="project" value="TreeGrafter"/>
</dbReference>
<comment type="similarity">
    <text evidence="1">Belongs to the short-chain dehydrogenases/reductases (SDR) family.</text>
</comment>
<dbReference type="Pfam" id="PF00106">
    <property type="entry name" value="adh_short"/>
    <property type="match status" value="1"/>
</dbReference>
<dbReference type="PANTHER" id="PTHR15104:SF0">
    <property type="entry name" value="DIHYDROPTERIDINE REDUCTASE"/>
    <property type="match status" value="1"/>
</dbReference>
<evidence type="ECO:0000256" key="1">
    <source>
        <dbReference type="ARBA" id="ARBA00006484"/>
    </source>
</evidence>
<evidence type="ECO:0000313" key="10">
    <source>
        <dbReference type="Proteomes" id="UP001344447"/>
    </source>
</evidence>
<keyword evidence="5" id="KW-0783">Tetrahydrobiopterin biosynthesis</keyword>
<evidence type="ECO:0000256" key="7">
    <source>
        <dbReference type="ARBA" id="ARBA00039520"/>
    </source>
</evidence>
<proteinExistence type="inferred from homology"/>
<evidence type="ECO:0000256" key="5">
    <source>
        <dbReference type="ARBA" id="ARBA00023007"/>
    </source>
</evidence>
<dbReference type="EMBL" id="JAVFKY010000006">
    <property type="protein sequence ID" value="KAK5575146.1"/>
    <property type="molecule type" value="Genomic_DNA"/>
</dbReference>